<organism evidence="1 2">
    <name type="scientific">Salix dunnii</name>
    <dbReference type="NCBI Taxonomy" id="1413687"/>
    <lineage>
        <taxon>Eukaryota</taxon>
        <taxon>Viridiplantae</taxon>
        <taxon>Streptophyta</taxon>
        <taxon>Embryophyta</taxon>
        <taxon>Tracheophyta</taxon>
        <taxon>Spermatophyta</taxon>
        <taxon>Magnoliopsida</taxon>
        <taxon>eudicotyledons</taxon>
        <taxon>Gunneridae</taxon>
        <taxon>Pentapetalae</taxon>
        <taxon>rosids</taxon>
        <taxon>fabids</taxon>
        <taxon>Malpighiales</taxon>
        <taxon>Salicaceae</taxon>
        <taxon>Saliceae</taxon>
        <taxon>Salix</taxon>
    </lineage>
</organism>
<reference evidence="1 2" key="1">
    <citation type="submission" date="2020-10" db="EMBL/GenBank/DDBJ databases">
        <title>Plant Genome Project.</title>
        <authorList>
            <person name="Zhang R.-G."/>
        </authorList>
    </citation>
    <scope>NUCLEOTIDE SEQUENCE [LARGE SCALE GENOMIC DNA]</scope>
    <source>
        <strain evidence="1">FAFU-HL-1</strain>
        <tissue evidence="1">Leaf</tissue>
    </source>
</reference>
<proteinExistence type="predicted"/>
<evidence type="ECO:0000313" key="2">
    <source>
        <dbReference type="Proteomes" id="UP000657918"/>
    </source>
</evidence>
<dbReference type="EMBL" id="JADGMS010000011">
    <property type="protein sequence ID" value="KAF9673060.1"/>
    <property type="molecule type" value="Genomic_DNA"/>
</dbReference>
<comment type="caution">
    <text evidence="1">The sequence shown here is derived from an EMBL/GenBank/DDBJ whole genome shotgun (WGS) entry which is preliminary data.</text>
</comment>
<keyword evidence="2" id="KW-1185">Reference proteome</keyword>
<name>A0A835JU75_9ROSI</name>
<evidence type="ECO:0000313" key="1">
    <source>
        <dbReference type="EMBL" id="KAF9673060.1"/>
    </source>
</evidence>
<dbReference type="OrthoDB" id="10442878at2759"/>
<gene>
    <name evidence="1" type="ORF">SADUNF_Sadunf11G0109600</name>
</gene>
<accession>A0A835JU75</accession>
<dbReference type="Proteomes" id="UP000657918">
    <property type="component" value="Chromosome 11"/>
</dbReference>
<protein>
    <submittedName>
        <fullName evidence="1">Uncharacterized protein</fullName>
    </submittedName>
</protein>
<sequence length="212" mass="23485">MILGLILDSQCIPRVIATFSNALFSLFYEADVSAISDPPFNFLLFQALRMHLASPGSKLMNSGDINIQPKVYSNNYRKRSPFLPAINGKILLVLQDFLAAEVLFLNVFRSVVVSRLLSLPLILLAVNQKASIINIGRVPSGMKKAPLTYLAIQISRHAAFTWQGLQGSIINSICFQKWKEKGSSWPSQTNTSSSCDQSWGNIQNYELLTACS</sequence>
<dbReference type="AlphaFoldDB" id="A0A835JU75"/>